<evidence type="ECO:0000313" key="6">
    <source>
        <dbReference type="Proteomes" id="UP000005951"/>
    </source>
</evidence>
<name>K8XKH0_RHOOP</name>
<gene>
    <name evidence="5" type="ORF">WSS_A14809</name>
</gene>
<organism evidence="5 6">
    <name type="scientific">Rhodococcus opacus M213</name>
    <dbReference type="NCBI Taxonomy" id="1129896"/>
    <lineage>
        <taxon>Bacteria</taxon>
        <taxon>Bacillati</taxon>
        <taxon>Actinomycetota</taxon>
        <taxon>Actinomycetes</taxon>
        <taxon>Mycobacteriales</taxon>
        <taxon>Nocardiaceae</taxon>
        <taxon>Rhodococcus</taxon>
    </lineage>
</organism>
<accession>K8XKH0</accession>
<dbReference type="Proteomes" id="UP000005951">
    <property type="component" value="Unassembled WGS sequence"/>
</dbReference>
<evidence type="ECO:0000256" key="3">
    <source>
        <dbReference type="ARBA" id="ARBA00038493"/>
    </source>
</evidence>
<dbReference type="Pfam" id="PF01965">
    <property type="entry name" value="DJ-1_PfpI"/>
    <property type="match status" value="1"/>
</dbReference>
<dbReference type="CDD" id="cd03141">
    <property type="entry name" value="GATase1_Hsp31_like"/>
    <property type="match status" value="1"/>
</dbReference>
<evidence type="ECO:0000256" key="1">
    <source>
        <dbReference type="ARBA" id="ARBA00023016"/>
    </source>
</evidence>
<reference evidence="5 6" key="1">
    <citation type="journal article" date="2013" name="Genome Announc.">
        <title>Draft Genome Sequence of Rhodococcus opacus Strain M213 Shows a Diverse Catabolic Potential.</title>
        <authorList>
            <person name="Pathak A."/>
            <person name="Green S.J."/>
            <person name="Ogram A."/>
            <person name="Chauhan A."/>
        </authorList>
    </citation>
    <scope>NUCLEOTIDE SEQUENCE [LARGE SCALE GENOMIC DNA]</scope>
    <source>
        <strain evidence="5 6">M213</strain>
    </source>
</reference>
<dbReference type="AlphaFoldDB" id="K8XKH0"/>
<dbReference type="GO" id="GO:0019243">
    <property type="term" value="P:methylglyoxal catabolic process to D-lactate via S-lactoyl-glutathione"/>
    <property type="evidence" value="ECO:0007669"/>
    <property type="project" value="TreeGrafter"/>
</dbReference>
<comment type="caution">
    <text evidence="5">The sequence shown here is derived from an EMBL/GenBank/DDBJ whole genome shotgun (WGS) entry which is preliminary data.</text>
</comment>
<dbReference type="Gene3D" id="3.40.50.880">
    <property type="match status" value="1"/>
</dbReference>
<dbReference type="GO" id="GO:0005737">
    <property type="term" value="C:cytoplasm"/>
    <property type="evidence" value="ECO:0007669"/>
    <property type="project" value="TreeGrafter"/>
</dbReference>
<dbReference type="SUPFAM" id="SSF52317">
    <property type="entry name" value="Class I glutamine amidotransferase-like"/>
    <property type="match status" value="1"/>
</dbReference>
<dbReference type="InterPro" id="IPR002818">
    <property type="entry name" value="DJ-1/PfpI"/>
</dbReference>
<dbReference type="PANTHER" id="PTHR48094">
    <property type="entry name" value="PROTEIN/NUCLEIC ACID DEGLYCASE DJ-1-RELATED"/>
    <property type="match status" value="1"/>
</dbReference>
<keyword evidence="2" id="KW-0456">Lyase</keyword>
<proteinExistence type="inferred from homology"/>
<sequence>MEYSMATNKILIIVTNVGEYEKVGYRTGLWLGELTHFYDYVTDHGYAVDIASPSGGYVPIDPESLAHEVLGELGTDKRYHDREFMNLLENTKKATDLDVEDYDAIYFTGGHGVMFDFRDGDLGALTARFYETGRIVSAVCHGPAGLLNVPLSTGDPLVKGKNVTGFSWPEEEAAQRADAVPFSLQDELNKLGANYSIADKPFDPFVVEDGRLITGQNPGSARPVAEALVTKLQSH</sequence>
<evidence type="ECO:0000256" key="2">
    <source>
        <dbReference type="ARBA" id="ARBA00023239"/>
    </source>
</evidence>
<dbReference type="PANTHER" id="PTHR48094:SF11">
    <property type="entry name" value="GLUTATHIONE-INDEPENDENT GLYOXALASE HSP31-RELATED"/>
    <property type="match status" value="1"/>
</dbReference>
<keyword evidence="1" id="KW-0346">Stress response</keyword>
<feature type="domain" description="DJ-1/PfpI" evidence="4">
    <location>
        <begin position="33"/>
        <end position="230"/>
    </location>
</feature>
<dbReference type="InterPro" id="IPR050325">
    <property type="entry name" value="Prot/Nucl_acid_deglycase"/>
</dbReference>
<evidence type="ECO:0000313" key="5">
    <source>
        <dbReference type="EMBL" id="EKT81904.1"/>
    </source>
</evidence>
<dbReference type="EMBL" id="AJYC02000046">
    <property type="protein sequence ID" value="EKT81904.1"/>
    <property type="molecule type" value="Genomic_DNA"/>
</dbReference>
<dbReference type="GO" id="GO:0019172">
    <property type="term" value="F:glyoxalase III activity"/>
    <property type="evidence" value="ECO:0007669"/>
    <property type="project" value="TreeGrafter"/>
</dbReference>
<comment type="similarity">
    <text evidence="3">Belongs to the peptidase C56 family. HSP31-like subfamily.</text>
</comment>
<protein>
    <submittedName>
        <fullName evidence="5">ThiJ/PfpI</fullName>
    </submittedName>
</protein>
<dbReference type="InterPro" id="IPR029062">
    <property type="entry name" value="Class_I_gatase-like"/>
</dbReference>
<evidence type="ECO:0000259" key="4">
    <source>
        <dbReference type="Pfam" id="PF01965"/>
    </source>
</evidence>